<dbReference type="Proteomes" id="UP000184330">
    <property type="component" value="Unassembled WGS sequence"/>
</dbReference>
<dbReference type="OrthoDB" id="3360643at2759"/>
<protein>
    <submittedName>
        <fullName evidence="2">Uncharacterized protein</fullName>
    </submittedName>
</protein>
<keyword evidence="3" id="KW-1185">Reference proteome</keyword>
<proteinExistence type="predicted"/>
<dbReference type="AlphaFoldDB" id="A0A1L7XJ19"/>
<gene>
    <name evidence="2" type="ORF">PAC_14908</name>
</gene>
<reference evidence="2 3" key="1">
    <citation type="submission" date="2016-03" db="EMBL/GenBank/DDBJ databases">
        <authorList>
            <person name="Ploux O."/>
        </authorList>
    </citation>
    <scope>NUCLEOTIDE SEQUENCE [LARGE SCALE GENOMIC DNA]</scope>
    <source>
        <strain evidence="2 3">UAMH 11012</strain>
    </source>
</reference>
<feature type="chain" id="PRO_5009875281" evidence="1">
    <location>
        <begin position="21"/>
        <end position="220"/>
    </location>
</feature>
<dbReference type="EMBL" id="FJOG01000028">
    <property type="protein sequence ID" value="CZR65008.1"/>
    <property type="molecule type" value="Genomic_DNA"/>
</dbReference>
<keyword evidence="1" id="KW-0732">Signal</keyword>
<feature type="signal peptide" evidence="1">
    <location>
        <begin position="1"/>
        <end position="20"/>
    </location>
</feature>
<accession>A0A1L7XJ19</accession>
<dbReference type="STRING" id="576137.A0A1L7XJ19"/>
<evidence type="ECO:0000313" key="3">
    <source>
        <dbReference type="Proteomes" id="UP000184330"/>
    </source>
</evidence>
<name>A0A1L7XJ19_9HELO</name>
<evidence type="ECO:0000256" key="1">
    <source>
        <dbReference type="SAM" id="SignalP"/>
    </source>
</evidence>
<organism evidence="2 3">
    <name type="scientific">Phialocephala subalpina</name>
    <dbReference type="NCBI Taxonomy" id="576137"/>
    <lineage>
        <taxon>Eukaryota</taxon>
        <taxon>Fungi</taxon>
        <taxon>Dikarya</taxon>
        <taxon>Ascomycota</taxon>
        <taxon>Pezizomycotina</taxon>
        <taxon>Leotiomycetes</taxon>
        <taxon>Helotiales</taxon>
        <taxon>Mollisiaceae</taxon>
        <taxon>Phialocephala</taxon>
        <taxon>Phialocephala fortinii species complex</taxon>
    </lineage>
</organism>
<evidence type="ECO:0000313" key="2">
    <source>
        <dbReference type="EMBL" id="CZR65008.1"/>
    </source>
</evidence>
<sequence>MKPTSILLVALCFYLREVSAVTWYFLRWYTPDSSVEFIEFSMDMVVPSIPEAATYYLWPGLQDVGTSGVYQEVLDGRSGDWWIGAGWCCSNPTLSWGGGFNVAAGTTVAINMTRAIPTTADWTSVITQDTQTVTDTFPLAYKNMNQALLAIELYDVTWNFGELVWNNVKMVVNSTATSWCTGAPENYASATAYTMTTPVVTTAGGLTTCTIEQIVMESPA</sequence>